<reference evidence="12" key="1">
    <citation type="journal article" date="2019" name="Int. J. Syst. Evol. Microbiol.">
        <title>The Global Catalogue of Microorganisms (GCM) 10K type strain sequencing project: providing services to taxonomists for standard genome sequencing and annotation.</title>
        <authorList>
            <consortium name="The Broad Institute Genomics Platform"/>
            <consortium name="The Broad Institute Genome Sequencing Center for Infectious Disease"/>
            <person name="Wu L."/>
            <person name="Ma J."/>
        </authorList>
    </citation>
    <scope>NUCLEOTIDE SEQUENCE [LARGE SCALE GENOMIC DNA]</scope>
    <source>
        <strain evidence="12">CCUG 60524</strain>
    </source>
</reference>
<evidence type="ECO:0000313" key="12">
    <source>
        <dbReference type="Proteomes" id="UP001597108"/>
    </source>
</evidence>
<dbReference type="PANTHER" id="PTHR35011">
    <property type="entry name" value="2,3-DIKETO-L-GULONATE TRAP TRANSPORTER SMALL PERMEASE PROTEIN YIAM"/>
    <property type="match status" value="1"/>
</dbReference>
<comment type="similarity">
    <text evidence="8 9">Belongs to the TRAP transporter small permease family.</text>
</comment>
<evidence type="ECO:0000256" key="9">
    <source>
        <dbReference type="RuleBase" id="RU369079"/>
    </source>
</evidence>
<feature type="domain" description="Tripartite ATP-independent periplasmic transporters DctQ component" evidence="10">
    <location>
        <begin position="30"/>
        <end position="163"/>
    </location>
</feature>
<evidence type="ECO:0000256" key="4">
    <source>
        <dbReference type="ARBA" id="ARBA00022519"/>
    </source>
</evidence>
<keyword evidence="4 9" id="KW-0997">Cell inner membrane</keyword>
<evidence type="ECO:0000256" key="6">
    <source>
        <dbReference type="ARBA" id="ARBA00022989"/>
    </source>
</evidence>
<evidence type="ECO:0000256" key="2">
    <source>
        <dbReference type="ARBA" id="ARBA00022448"/>
    </source>
</evidence>
<feature type="transmembrane region" description="Helical" evidence="9">
    <location>
        <begin position="95"/>
        <end position="120"/>
    </location>
</feature>
<dbReference type="RefSeq" id="WP_386075886.1">
    <property type="nucleotide sequence ID" value="NZ_JBHTJT010000032.1"/>
</dbReference>
<comment type="caution">
    <text evidence="11">The sequence shown here is derived from an EMBL/GenBank/DDBJ whole genome shotgun (WGS) entry which is preliminary data.</text>
</comment>
<dbReference type="EMBL" id="JBHTJT010000032">
    <property type="protein sequence ID" value="MFD0981101.1"/>
    <property type="molecule type" value="Genomic_DNA"/>
</dbReference>
<evidence type="ECO:0000256" key="1">
    <source>
        <dbReference type="ARBA" id="ARBA00004429"/>
    </source>
</evidence>
<dbReference type="PANTHER" id="PTHR35011:SF2">
    <property type="entry name" value="2,3-DIKETO-L-GULONATE TRAP TRANSPORTER SMALL PERMEASE PROTEIN YIAM"/>
    <property type="match status" value="1"/>
</dbReference>
<evidence type="ECO:0000313" key="11">
    <source>
        <dbReference type="EMBL" id="MFD0981101.1"/>
    </source>
</evidence>
<keyword evidence="6 9" id="KW-1133">Transmembrane helix</keyword>
<feature type="transmembrane region" description="Helical" evidence="9">
    <location>
        <begin position="54"/>
        <end position="74"/>
    </location>
</feature>
<name>A0ABW3ISG4_9RHOB</name>
<dbReference type="Proteomes" id="UP001597108">
    <property type="component" value="Unassembled WGS sequence"/>
</dbReference>
<dbReference type="InterPro" id="IPR007387">
    <property type="entry name" value="TRAP_DctQ"/>
</dbReference>
<evidence type="ECO:0000259" key="10">
    <source>
        <dbReference type="Pfam" id="PF04290"/>
    </source>
</evidence>
<keyword evidence="5 9" id="KW-0812">Transmembrane</keyword>
<evidence type="ECO:0000256" key="3">
    <source>
        <dbReference type="ARBA" id="ARBA00022475"/>
    </source>
</evidence>
<feature type="transmembrane region" description="Helical" evidence="9">
    <location>
        <begin position="12"/>
        <end position="34"/>
    </location>
</feature>
<dbReference type="Pfam" id="PF04290">
    <property type="entry name" value="DctQ"/>
    <property type="match status" value="1"/>
</dbReference>
<gene>
    <name evidence="11" type="ORF">ACFQ2S_15770</name>
</gene>
<proteinExistence type="inferred from homology"/>
<comment type="subunit">
    <text evidence="9">The complex comprises the extracytoplasmic solute receptor protein and the two transmembrane proteins.</text>
</comment>
<keyword evidence="2 9" id="KW-0813">Transport</keyword>
<comment type="subcellular location">
    <subcellularLocation>
        <location evidence="1 9">Cell inner membrane</location>
        <topology evidence="1 9">Multi-pass membrane protein</topology>
    </subcellularLocation>
</comment>
<comment type="function">
    <text evidence="9">Part of the tripartite ATP-independent periplasmic (TRAP) transport system.</text>
</comment>
<keyword evidence="12" id="KW-1185">Reference proteome</keyword>
<protein>
    <recommendedName>
        <fullName evidence="9">TRAP transporter small permease protein</fullName>
    </recommendedName>
</protein>
<organism evidence="11 12">
    <name type="scientific">Tropicimonas aquimaris</name>
    <dbReference type="NCBI Taxonomy" id="914152"/>
    <lineage>
        <taxon>Bacteria</taxon>
        <taxon>Pseudomonadati</taxon>
        <taxon>Pseudomonadota</taxon>
        <taxon>Alphaproteobacteria</taxon>
        <taxon>Rhodobacterales</taxon>
        <taxon>Roseobacteraceae</taxon>
        <taxon>Tropicimonas</taxon>
    </lineage>
</organism>
<dbReference type="InterPro" id="IPR055348">
    <property type="entry name" value="DctQ"/>
</dbReference>
<evidence type="ECO:0000256" key="7">
    <source>
        <dbReference type="ARBA" id="ARBA00023136"/>
    </source>
</evidence>
<sequence length="176" mass="19147">MKTGRGIVRRGLEYLALACAGLSALGLAAIVGLIVVSVLMRRLVNAPLHFTEEVVGLLMSACLFLGLPLVTLQARHVRVSILANFLEDRHTTADAVLSILAAGVGLTCCIWLFVEAIPWIEFALKRNLRTETSRVLLAPWLMSLPVSIGLTGLIFLWQLMDRIAGLWGRRSSAGET</sequence>
<evidence type="ECO:0000256" key="8">
    <source>
        <dbReference type="ARBA" id="ARBA00038436"/>
    </source>
</evidence>
<keyword evidence="3" id="KW-1003">Cell membrane</keyword>
<accession>A0ABW3ISG4</accession>
<feature type="transmembrane region" description="Helical" evidence="9">
    <location>
        <begin position="140"/>
        <end position="160"/>
    </location>
</feature>
<keyword evidence="7 9" id="KW-0472">Membrane</keyword>
<evidence type="ECO:0000256" key="5">
    <source>
        <dbReference type="ARBA" id="ARBA00022692"/>
    </source>
</evidence>